<evidence type="ECO:0000256" key="6">
    <source>
        <dbReference type="ARBA" id="ARBA00023136"/>
    </source>
</evidence>
<sequence>MPWPSPSAGVAEREHVSTASVTTDRPVTLLHELGRITIDLVAGLGSLTLFALRVVPPLWRLPRGKVFWPILHDVGVQSLPVILVTGLFIGMVLAVQSYDTLRVMHFESRIGSVINVTLVKELGPVLAATMLAGRVGSAIAAEIGTMRVTEQIDALDALGADPIAYLVVPRLLACFWLIPALTVLADGIGMFGGWFISTQMLGVSSHYYWLYSDSFVTGYDVVSGVVKSLFFGAAIAIIACHQGFHCGAGAEGVGKAATQAFVNSFIAILALDFVLGVALLHLYRVLFGGPISLL</sequence>
<evidence type="ECO:0000256" key="3">
    <source>
        <dbReference type="ARBA" id="ARBA00022448"/>
    </source>
</evidence>
<evidence type="ECO:0000256" key="2">
    <source>
        <dbReference type="ARBA" id="ARBA00007556"/>
    </source>
</evidence>
<reference evidence="8" key="1">
    <citation type="journal article" date="2020" name="mSystems">
        <title>Genome- and Community-Level Interaction Insights into Carbon Utilization and Element Cycling Functions of Hydrothermarchaeota in Hydrothermal Sediment.</title>
        <authorList>
            <person name="Zhou Z."/>
            <person name="Liu Y."/>
            <person name="Xu W."/>
            <person name="Pan J."/>
            <person name="Luo Z.H."/>
            <person name="Li M."/>
        </authorList>
    </citation>
    <scope>NUCLEOTIDE SEQUENCE [LARGE SCALE GENOMIC DNA]</scope>
    <source>
        <strain evidence="8">SpSt-508</strain>
    </source>
</reference>
<comment type="caution">
    <text evidence="8">The sequence shown here is derived from an EMBL/GenBank/DDBJ whole genome shotgun (WGS) entry which is preliminary data.</text>
</comment>
<evidence type="ECO:0000256" key="4">
    <source>
        <dbReference type="ARBA" id="ARBA00022692"/>
    </source>
</evidence>
<evidence type="ECO:0000256" key="1">
    <source>
        <dbReference type="ARBA" id="ARBA00004141"/>
    </source>
</evidence>
<dbReference type="GO" id="GO:0005548">
    <property type="term" value="F:phospholipid transporter activity"/>
    <property type="evidence" value="ECO:0007669"/>
    <property type="project" value="TreeGrafter"/>
</dbReference>
<evidence type="ECO:0000256" key="7">
    <source>
        <dbReference type="RuleBase" id="RU362044"/>
    </source>
</evidence>
<keyword evidence="6 7" id="KW-0472">Membrane</keyword>
<dbReference type="InterPro" id="IPR003453">
    <property type="entry name" value="ABC_MlaE_roteobac"/>
</dbReference>
<dbReference type="Pfam" id="PF02405">
    <property type="entry name" value="MlaE"/>
    <property type="match status" value="1"/>
</dbReference>
<feature type="transmembrane region" description="Helical" evidence="7">
    <location>
        <begin position="260"/>
        <end position="283"/>
    </location>
</feature>
<dbReference type="NCBIfam" id="TIGR00056">
    <property type="entry name" value="MlaE family lipid ABC transporter permease subunit"/>
    <property type="match status" value="1"/>
</dbReference>
<dbReference type="GO" id="GO:0043190">
    <property type="term" value="C:ATP-binding cassette (ABC) transporter complex"/>
    <property type="evidence" value="ECO:0007669"/>
    <property type="project" value="InterPro"/>
</dbReference>
<comment type="caution">
    <text evidence="7">Lacks conserved residue(s) required for the propagation of feature annotation.</text>
</comment>
<dbReference type="PANTHER" id="PTHR30188">
    <property type="entry name" value="ABC TRANSPORTER PERMEASE PROTEIN-RELATED"/>
    <property type="match status" value="1"/>
</dbReference>
<protein>
    <submittedName>
        <fullName evidence="8">ABC transporter permease</fullName>
    </submittedName>
</protein>
<dbReference type="PANTHER" id="PTHR30188:SF4">
    <property type="entry name" value="PROTEIN TRIGALACTOSYLDIACYLGLYCEROL 1, CHLOROPLASTIC"/>
    <property type="match status" value="1"/>
</dbReference>
<evidence type="ECO:0000256" key="5">
    <source>
        <dbReference type="ARBA" id="ARBA00022989"/>
    </source>
</evidence>
<comment type="subcellular location">
    <subcellularLocation>
        <location evidence="1">Membrane</location>
        <topology evidence="1">Multi-pass membrane protein</topology>
    </subcellularLocation>
</comment>
<evidence type="ECO:0000313" key="8">
    <source>
        <dbReference type="EMBL" id="HGT40333.1"/>
    </source>
</evidence>
<keyword evidence="3" id="KW-0813">Transport</keyword>
<comment type="similarity">
    <text evidence="2 7">Belongs to the MlaE permease family.</text>
</comment>
<dbReference type="AlphaFoldDB" id="A0A7C4LM79"/>
<gene>
    <name evidence="8" type="ORF">ENS64_13895</name>
</gene>
<keyword evidence="4 7" id="KW-0812">Transmembrane</keyword>
<proteinExistence type="inferred from homology"/>
<keyword evidence="5 7" id="KW-1133">Transmembrane helix</keyword>
<dbReference type="EMBL" id="DSVQ01000016">
    <property type="protein sequence ID" value="HGT40333.1"/>
    <property type="molecule type" value="Genomic_DNA"/>
</dbReference>
<organism evidence="8">
    <name type="scientific">Schlesneria paludicola</name>
    <dbReference type="NCBI Taxonomy" id="360056"/>
    <lineage>
        <taxon>Bacteria</taxon>
        <taxon>Pseudomonadati</taxon>
        <taxon>Planctomycetota</taxon>
        <taxon>Planctomycetia</taxon>
        <taxon>Planctomycetales</taxon>
        <taxon>Planctomycetaceae</taxon>
        <taxon>Schlesneria</taxon>
    </lineage>
</organism>
<feature type="transmembrane region" description="Helical" evidence="7">
    <location>
        <begin position="79"/>
        <end position="101"/>
    </location>
</feature>
<dbReference type="InterPro" id="IPR030802">
    <property type="entry name" value="Permease_MalE"/>
</dbReference>
<accession>A0A7C4LM79</accession>
<name>A0A7C4LM79_9PLAN</name>